<sequence length="191" mass="20113">MKKVTYLLSMLIVVALFTASCKKGDVGPQGDKGDTGAAGVKGATGAAGEDGVKGATGTANVIYSDWLPAKSIRDTLVDGTNFKIADLPATKLTQAIIDGGSIMVYFSIGGTVFPLPYTSSAGGKANTISFWPRLGRFIINRYSADNSGSINLSTLLLYRYVLIPGGVKTAVTKKINLNDYQAVVKYYGIKN</sequence>
<evidence type="ECO:0000313" key="2">
    <source>
        <dbReference type="EMBL" id="SDD91761.1"/>
    </source>
</evidence>
<dbReference type="PROSITE" id="PS51257">
    <property type="entry name" value="PROKAR_LIPOPROTEIN"/>
    <property type="match status" value="1"/>
</dbReference>
<dbReference type="Pfam" id="PF01391">
    <property type="entry name" value="Collagen"/>
    <property type="match status" value="1"/>
</dbReference>
<keyword evidence="3" id="KW-1185">Reference proteome</keyword>
<protein>
    <submittedName>
        <fullName evidence="2">Collagen triple helix repeat-containing protein</fullName>
    </submittedName>
</protein>
<dbReference type="STRING" id="1391627.SAMN05216464_10335"/>
<feature type="chain" id="PRO_5011746732" evidence="1">
    <location>
        <begin position="24"/>
        <end position="191"/>
    </location>
</feature>
<keyword evidence="2" id="KW-0176">Collagen</keyword>
<dbReference type="EMBL" id="FNAI01000003">
    <property type="protein sequence ID" value="SDD91761.1"/>
    <property type="molecule type" value="Genomic_DNA"/>
</dbReference>
<organism evidence="2 3">
    <name type="scientific">Mucilaginibacter pineti</name>
    <dbReference type="NCBI Taxonomy" id="1391627"/>
    <lineage>
        <taxon>Bacteria</taxon>
        <taxon>Pseudomonadati</taxon>
        <taxon>Bacteroidota</taxon>
        <taxon>Sphingobacteriia</taxon>
        <taxon>Sphingobacteriales</taxon>
        <taxon>Sphingobacteriaceae</taxon>
        <taxon>Mucilaginibacter</taxon>
    </lineage>
</organism>
<keyword evidence="1" id="KW-0732">Signal</keyword>
<dbReference type="AlphaFoldDB" id="A0A1G6YN76"/>
<dbReference type="Proteomes" id="UP000199072">
    <property type="component" value="Unassembled WGS sequence"/>
</dbReference>
<name>A0A1G6YN76_9SPHI</name>
<proteinExistence type="predicted"/>
<evidence type="ECO:0000313" key="3">
    <source>
        <dbReference type="Proteomes" id="UP000199072"/>
    </source>
</evidence>
<gene>
    <name evidence="2" type="ORF">SAMN05216464_10335</name>
</gene>
<dbReference type="RefSeq" id="WP_091147637.1">
    <property type="nucleotide sequence ID" value="NZ_FNAI01000003.1"/>
</dbReference>
<accession>A0A1G6YN76</accession>
<dbReference type="InterPro" id="IPR008160">
    <property type="entry name" value="Collagen"/>
</dbReference>
<reference evidence="2 3" key="1">
    <citation type="submission" date="2016-10" db="EMBL/GenBank/DDBJ databases">
        <authorList>
            <person name="de Groot N.N."/>
        </authorList>
    </citation>
    <scope>NUCLEOTIDE SEQUENCE [LARGE SCALE GENOMIC DNA]</scope>
    <source>
        <strain evidence="2 3">47C3B</strain>
    </source>
</reference>
<evidence type="ECO:0000256" key="1">
    <source>
        <dbReference type="SAM" id="SignalP"/>
    </source>
</evidence>
<feature type="signal peptide" evidence="1">
    <location>
        <begin position="1"/>
        <end position="23"/>
    </location>
</feature>